<accession>A0A078GZ70</accession>
<name>A0A078GZ70_BRANA</name>
<keyword evidence="2" id="KW-1185">Reference proteome</keyword>
<dbReference type="Proteomes" id="UP000028999">
    <property type="component" value="Unassembled WGS sequence"/>
</dbReference>
<dbReference type="PaxDb" id="3708-A0A078GZ70"/>
<evidence type="ECO:0000313" key="2">
    <source>
        <dbReference type="Proteomes" id="UP000028999"/>
    </source>
</evidence>
<gene>
    <name evidence="1" type="primary">BnaA04g25400D</name>
    <name evidence="1" type="ORF">GSBRNA2T00045140001</name>
</gene>
<proteinExistence type="predicted"/>
<dbReference type="EMBL" id="LK032253">
    <property type="protein sequence ID" value="CDY30439.1"/>
    <property type="molecule type" value="Genomic_DNA"/>
</dbReference>
<evidence type="ECO:0000313" key="1">
    <source>
        <dbReference type="EMBL" id="CDY30439.1"/>
    </source>
</evidence>
<dbReference type="AlphaFoldDB" id="A0A078GZ70"/>
<sequence>MLLSPLKRRFTVAPKTTSLLLSLISNGVC</sequence>
<protein>
    <submittedName>
        <fullName evidence="1">BnaA04g25400D protein</fullName>
    </submittedName>
</protein>
<dbReference type="Gramene" id="CDY30439">
    <property type="protein sequence ID" value="CDY30439"/>
    <property type="gene ID" value="GSBRNA2T00045140001"/>
</dbReference>
<organism evidence="1 2">
    <name type="scientific">Brassica napus</name>
    <name type="common">Rape</name>
    <dbReference type="NCBI Taxonomy" id="3708"/>
    <lineage>
        <taxon>Eukaryota</taxon>
        <taxon>Viridiplantae</taxon>
        <taxon>Streptophyta</taxon>
        <taxon>Embryophyta</taxon>
        <taxon>Tracheophyta</taxon>
        <taxon>Spermatophyta</taxon>
        <taxon>Magnoliopsida</taxon>
        <taxon>eudicotyledons</taxon>
        <taxon>Gunneridae</taxon>
        <taxon>Pentapetalae</taxon>
        <taxon>rosids</taxon>
        <taxon>malvids</taxon>
        <taxon>Brassicales</taxon>
        <taxon>Brassicaceae</taxon>
        <taxon>Brassiceae</taxon>
        <taxon>Brassica</taxon>
    </lineage>
</organism>
<reference evidence="1 2" key="1">
    <citation type="journal article" date="2014" name="Science">
        <title>Plant genetics. Early allopolyploid evolution in the post-Neolithic Brassica napus oilseed genome.</title>
        <authorList>
            <person name="Chalhoub B."/>
            <person name="Denoeud F."/>
            <person name="Liu S."/>
            <person name="Parkin I.A."/>
            <person name="Tang H."/>
            <person name="Wang X."/>
            <person name="Chiquet J."/>
            <person name="Belcram H."/>
            <person name="Tong C."/>
            <person name="Samans B."/>
            <person name="Correa M."/>
            <person name="Da Silva C."/>
            <person name="Just J."/>
            <person name="Falentin C."/>
            <person name="Koh C.S."/>
            <person name="Le Clainche I."/>
            <person name="Bernard M."/>
            <person name="Bento P."/>
            <person name="Noel B."/>
            <person name="Labadie K."/>
            <person name="Alberti A."/>
            <person name="Charles M."/>
            <person name="Arnaud D."/>
            <person name="Guo H."/>
            <person name="Daviaud C."/>
            <person name="Alamery S."/>
            <person name="Jabbari K."/>
            <person name="Zhao M."/>
            <person name="Edger P.P."/>
            <person name="Chelaifa H."/>
            <person name="Tack D."/>
            <person name="Lassalle G."/>
            <person name="Mestiri I."/>
            <person name="Schnel N."/>
            <person name="Le Paslier M.C."/>
            <person name="Fan G."/>
            <person name="Renault V."/>
            <person name="Bayer P.E."/>
            <person name="Golicz A.A."/>
            <person name="Manoli S."/>
            <person name="Lee T.H."/>
            <person name="Thi V.H."/>
            <person name="Chalabi S."/>
            <person name="Hu Q."/>
            <person name="Fan C."/>
            <person name="Tollenaere R."/>
            <person name="Lu Y."/>
            <person name="Battail C."/>
            <person name="Shen J."/>
            <person name="Sidebottom C.H."/>
            <person name="Wang X."/>
            <person name="Canaguier A."/>
            <person name="Chauveau A."/>
            <person name="Berard A."/>
            <person name="Deniot G."/>
            <person name="Guan M."/>
            <person name="Liu Z."/>
            <person name="Sun F."/>
            <person name="Lim Y.P."/>
            <person name="Lyons E."/>
            <person name="Town C.D."/>
            <person name="Bancroft I."/>
            <person name="Wang X."/>
            <person name="Meng J."/>
            <person name="Ma J."/>
            <person name="Pires J.C."/>
            <person name="King G.J."/>
            <person name="Brunel D."/>
            <person name="Delourme R."/>
            <person name="Renard M."/>
            <person name="Aury J.M."/>
            <person name="Adams K.L."/>
            <person name="Batley J."/>
            <person name="Snowdon R.J."/>
            <person name="Tost J."/>
            <person name="Edwards D."/>
            <person name="Zhou Y."/>
            <person name="Hua W."/>
            <person name="Sharpe A.G."/>
            <person name="Paterson A.H."/>
            <person name="Guan C."/>
            <person name="Wincker P."/>
        </authorList>
    </citation>
    <scope>NUCLEOTIDE SEQUENCE [LARGE SCALE GENOMIC DNA]</scope>
    <source>
        <strain evidence="2">cv. Darmor-bzh</strain>
    </source>
</reference>